<dbReference type="AlphaFoldDB" id="A0A382VQY1"/>
<keyword evidence="1" id="KW-1133">Transmembrane helix</keyword>
<dbReference type="Pfam" id="PF00344">
    <property type="entry name" value="SecY"/>
    <property type="match status" value="1"/>
</dbReference>
<reference evidence="2" key="1">
    <citation type="submission" date="2018-05" db="EMBL/GenBank/DDBJ databases">
        <authorList>
            <person name="Lanie J.A."/>
            <person name="Ng W.-L."/>
            <person name="Kazmierczak K.M."/>
            <person name="Andrzejewski T.M."/>
            <person name="Davidsen T.M."/>
            <person name="Wayne K.J."/>
            <person name="Tettelin H."/>
            <person name="Glass J.I."/>
            <person name="Rusch D."/>
            <person name="Podicherti R."/>
            <person name="Tsui H.-C.T."/>
            <person name="Winkler M.E."/>
        </authorList>
    </citation>
    <scope>NUCLEOTIDE SEQUENCE</scope>
</reference>
<evidence type="ECO:0000256" key="1">
    <source>
        <dbReference type="SAM" id="Phobius"/>
    </source>
</evidence>
<dbReference type="GO" id="GO:0016020">
    <property type="term" value="C:membrane"/>
    <property type="evidence" value="ECO:0007669"/>
    <property type="project" value="InterPro"/>
</dbReference>
<gene>
    <name evidence="2" type="ORF">METZ01_LOCUS401813</name>
</gene>
<evidence type="ECO:0008006" key="3">
    <source>
        <dbReference type="Google" id="ProtNLM"/>
    </source>
</evidence>
<dbReference type="GO" id="GO:0015031">
    <property type="term" value="P:protein transport"/>
    <property type="evidence" value="ECO:0007669"/>
    <property type="project" value="InterPro"/>
</dbReference>
<keyword evidence="1" id="KW-0472">Membrane</keyword>
<dbReference type="EMBL" id="UINC01153957">
    <property type="protein sequence ID" value="SVD48959.1"/>
    <property type="molecule type" value="Genomic_DNA"/>
</dbReference>
<accession>A0A382VQY1</accession>
<feature type="non-terminal residue" evidence="2">
    <location>
        <position position="119"/>
    </location>
</feature>
<keyword evidence="1" id="KW-0812">Transmembrane</keyword>
<organism evidence="2">
    <name type="scientific">marine metagenome</name>
    <dbReference type="NCBI Taxonomy" id="408172"/>
    <lineage>
        <taxon>unclassified sequences</taxon>
        <taxon>metagenomes</taxon>
        <taxon>ecological metagenomes</taxon>
    </lineage>
</organism>
<proteinExistence type="predicted"/>
<dbReference type="Gene3D" id="1.10.3370.10">
    <property type="entry name" value="SecY subunit domain"/>
    <property type="match status" value="1"/>
</dbReference>
<dbReference type="InterPro" id="IPR023201">
    <property type="entry name" value="SecY_dom_sf"/>
</dbReference>
<protein>
    <recommendedName>
        <fullName evidence="3">Preprotein translocase subunit SecY</fullName>
    </recommendedName>
</protein>
<dbReference type="SUPFAM" id="SSF103491">
    <property type="entry name" value="Preprotein translocase SecY subunit"/>
    <property type="match status" value="1"/>
</dbReference>
<dbReference type="InterPro" id="IPR002208">
    <property type="entry name" value="SecY/SEC61-alpha"/>
</dbReference>
<feature type="transmembrane region" description="Helical" evidence="1">
    <location>
        <begin position="65"/>
        <end position="85"/>
    </location>
</feature>
<sequence>MANSSMSDLWKRIRFVILAIVIYRIGTHIPIPGIDPQRLEDLFTQNQGTILEMFNLFSGGALERMSVFALNVIPYISSAIIMQLFSNSIPYLQELKKDGQAGRNAITQFTRYGTVLLAL</sequence>
<dbReference type="PRINTS" id="PR00303">
    <property type="entry name" value="SECYTRNLCASE"/>
</dbReference>
<name>A0A382VQY1_9ZZZZ</name>
<feature type="transmembrane region" description="Helical" evidence="1">
    <location>
        <begin position="12"/>
        <end position="31"/>
    </location>
</feature>
<evidence type="ECO:0000313" key="2">
    <source>
        <dbReference type="EMBL" id="SVD48959.1"/>
    </source>
</evidence>